<dbReference type="Proteomes" id="UP000479293">
    <property type="component" value="Unassembled WGS sequence"/>
</dbReference>
<dbReference type="AlphaFoldDB" id="A0A7C9BJ67"/>
<feature type="modified residue" description="4-aspartylphosphate" evidence="1">
    <location>
        <position position="69"/>
    </location>
</feature>
<accession>A0A7C9BJ67</accession>
<dbReference type="SUPFAM" id="SSF52172">
    <property type="entry name" value="CheY-like"/>
    <property type="match status" value="1"/>
</dbReference>
<name>A0A7C9BJ67_9BACT</name>
<gene>
    <name evidence="3" type="ORF">GBK04_29545</name>
</gene>
<protein>
    <submittedName>
        <fullName evidence="3">Response regulator</fullName>
    </submittedName>
</protein>
<dbReference type="SMART" id="SM00448">
    <property type="entry name" value="REC"/>
    <property type="match status" value="1"/>
</dbReference>
<dbReference type="InterPro" id="IPR052893">
    <property type="entry name" value="TCS_response_regulator"/>
</dbReference>
<dbReference type="Pfam" id="PF00072">
    <property type="entry name" value="Response_reg"/>
    <property type="match status" value="1"/>
</dbReference>
<dbReference type="EMBL" id="WHLY01000004">
    <property type="protein sequence ID" value="MPR37360.1"/>
    <property type="molecule type" value="Genomic_DNA"/>
</dbReference>
<dbReference type="PROSITE" id="PS50110">
    <property type="entry name" value="RESPONSE_REGULATORY"/>
    <property type="match status" value="1"/>
</dbReference>
<dbReference type="GO" id="GO:0000160">
    <property type="term" value="P:phosphorelay signal transduction system"/>
    <property type="evidence" value="ECO:0007669"/>
    <property type="project" value="InterPro"/>
</dbReference>
<dbReference type="PANTHER" id="PTHR44520">
    <property type="entry name" value="RESPONSE REGULATOR RCP1-RELATED"/>
    <property type="match status" value="1"/>
</dbReference>
<dbReference type="PANTHER" id="PTHR44520:SF2">
    <property type="entry name" value="RESPONSE REGULATOR RCP1"/>
    <property type="match status" value="1"/>
</dbReference>
<keyword evidence="4" id="KW-1185">Reference proteome</keyword>
<evidence type="ECO:0000259" key="2">
    <source>
        <dbReference type="PROSITE" id="PS50110"/>
    </source>
</evidence>
<organism evidence="3 4">
    <name type="scientific">Salmonirosea aquatica</name>
    <dbReference type="NCBI Taxonomy" id="2654236"/>
    <lineage>
        <taxon>Bacteria</taxon>
        <taxon>Pseudomonadati</taxon>
        <taxon>Bacteroidota</taxon>
        <taxon>Cytophagia</taxon>
        <taxon>Cytophagales</taxon>
        <taxon>Spirosomataceae</taxon>
        <taxon>Salmonirosea</taxon>
    </lineage>
</organism>
<dbReference type="InterPro" id="IPR001789">
    <property type="entry name" value="Sig_transdc_resp-reg_receiver"/>
</dbReference>
<evidence type="ECO:0000313" key="4">
    <source>
        <dbReference type="Proteomes" id="UP000479293"/>
    </source>
</evidence>
<evidence type="ECO:0000256" key="1">
    <source>
        <dbReference type="PROSITE-ProRule" id="PRU00169"/>
    </source>
</evidence>
<feature type="domain" description="Response regulatory" evidence="2">
    <location>
        <begin position="12"/>
        <end position="137"/>
    </location>
</feature>
<sequence length="137" mass="15643">MTIFTTMKPPMRVAIIDDNQVYRFIAKKLIQRAAPWATLIELHDGQQAIDFMLPRRDQPSELPGLILLDINMPNLNGWQFLDELRKIRIATYRPTIYIVSSSNSPEDIDAAATYPEIKGYLTKPLQMTVIEGLLAEL</sequence>
<proteinExistence type="predicted"/>
<keyword evidence="1" id="KW-0597">Phosphoprotein</keyword>
<evidence type="ECO:0000313" key="3">
    <source>
        <dbReference type="EMBL" id="MPR37360.1"/>
    </source>
</evidence>
<comment type="caution">
    <text evidence="3">The sequence shown here is derived from an EMBL/GenBank/DDBJ whole genome shotgun (WGS) entry which is preliminary data.</text>
</comment>
<reference evidence="3 4" key="1">
    <citation type="submission" date="2019-10" db="EMBL/GenBank/DDBJ databases">
        <title>Draft Genome Sequence of Cytophagaceae sp. SJW1-29.</title>
        <authorList>
            <person name="Choi A."/>
        </authorList>
    </citation>
    <scope>NUCLEOTIDE SEQUENCE [LARGE SCALE GENOMIC DNA]</scope>
    <source>
        <strain evidence="3 4">SJW1-29</strain>
    </source>
</reference>
<dbReference type="Gene3D" id="3.40.50.2300">
    <property type="match status" value="1"/>
</dbReference>
<dbReference type="InterPro" id="IPR011006">
    <property type="entry name" value="CheY-like_superfamily"/>
</dbReference>